<proteinExistence type="predicted"/>
<evidence type="ECO:0000313" key="1">
    <source>
        <dbReference type="EMBL" id="VEN60842.1"/>
    </source>
</evidence>
<name>A0A653DMU8_CALMS</name>
<protein>
    <submittedName>
        <fullName evidence="1">Uncharacterized protein</fullName>
    </submittedName>
</protein>
<dbReference type="EMBL" id="CAACVG010012788">
    <property type="protein sequence ID" value="VEN60842.1"/>
    <property type="molecule type" value="Genomic_DNA"/>
</dbReference>
<gene>
    <name evidence="1" type="ORF">CALMAC_LOCUS18410</name>
</gene>
<dbReference type="Proteomes" id="UP000410492">
    <property type="component" value="Unassembled WGS sequence"/>
</dbReference>
<keyword evidence="2" id="KW-1185">Reference proteome</keyword>
<reference evidence="1 2" key="1">
    <citation type="submission" date="2019-01" db="EMBL/GenBank/DDBJ databases">
        <authorList>
            <person name="Sayadi A."/>
        </authorList>
    </citation>
    <scope>NUCLEOTIDE SEQUENCE [LARGE SCALE GENOMIC DNA]</scope>
</reference>
<accession>A0A653DMU8</accession>
<dbReference type="AlphaFoldDB" id="A0A653DMU8"/>
<evidence type="ECO:0000313" key="2">
    <source>
        <dbReference type="Proteomes" id="UP000410492"/>
    </source>
</evidence>
<sequence>MLSFHCTMANWKKMTHEERLAKRTSGRKITTAVHKK</sequence>
<dbReference type="OrthoDB" id="10036464at2759"/>
<organism evidence="1 2">
    <name type="scientific">Callosobruchus maculatus</name>
    <name type="common">Southern cowpea weevil</name>
    <name type="synonym">Pulse bruchid</name>
    <dbReference type="NCBI Taxonomy" id="64391"/>
    <lineage>
        <taxon>Eukaryota</taxon>
        <taxon>Metazoa</taxon>
        <taxon>Ecdysozoa</taxon>
        <taxon>Arthropoda</taxon>
        <taxon>Hexapoda</taxon>
        <taxon>Insecta</taxon>
        <taxon>Pterygota</taxon>
        <taxon>Neoptera</taxon>
        <taxon>Endopterygota</taxon>
        <taxon>Coleoptera</taxon>
        <taxon>Polyphaga</taxon>
        <taxon>Cucujiformia</taxon>
        <taxon>Chrysomeloidea</taxon>
        <taxon>Chrysomelidae</taxon>
        <taxon>Bruchinae</taxon>
        <taxon>Bruchini</taxon>
        <taxon>Callosobruchus</taxon>
    </lineage>
</organism>